<keyword evidence="2" id="KW-1185">Reference proteome</keyword>
<reference evidence="1 2" key="1">
    <citation type="journal article" date="2021" name="ISME Commun">
        <title>Automated analysis of genomic sequences facilitates high-throughput and comprehensive description of bacteria.</title>
        <authorList>
            <person name="Hitch T.C.A."/>
        </authorList>
    </citation>
    <scope>NUCLEOTIDE SEQUENCE [LARGE SCALE GENOMIC DNA]</scope>
    <source>
        <strain evidence="1 2">Sanger_29</strain>
    </source>
</reference>
<dbReference type="RefSeq" id="WP_256296377.1">
    <property type="nucleotide sequence ID" value="NZ_JAOQKE010000001.1"/>
</dbReference>
<protein>
    <submittedName>
        <fullName evidence="1">DUF2284 domain-containing protein</fullName>
    </submittedName>
</protein>
<name>A0ABT2SHG9_9FIRM</name>
<organism evidence="1 2">
    <name type="scientific">Muricoprocola aceti</name>
    <dbReference type="NCBI Taxonomy" id="2981772"/>
    <lineage>
        <taxon>Bacteria</taxon>
        <taxon>Bacillati</taxon>
        <taxon>Bacillota</taxon>
        <taxon>Clostridia</taxon>
        <taxon>Lachnospirales</taxon>
        <taxon>Lachnospiraceae</taxon>
        <taxon>Muricoprocola</taxon>
    </lineage>
</organism>
<gene>
    <name evidence="1" type="ORF">OCV47_00995</name>
</gene>
<dbReference type="Proteomes" id="UP001652338">
    <property type="component" value="Unassembled WGS sequence"/>
</dbReference>
<dbReference type="EMBL" id="JAOQKE010000001">
    <property type="protein sequence ID" value="MCU6723942.1"/>
    <property type="molecule type" value="Genomic_DNA"/>
</dbReference>
<dbReference type="Pfam" id="PF10050">
    <property type="entry name" value="DUF2284"/>
    <property type="match status" value="1"/>
</dbReference>
<evidence type="ECO:0000313" key="1">
    <source>
        <dbReference type="EMBL" id="MCU6723942.1"/>
    </source>
</evidence>
<accession>A0ABT2SHG9</accession>
<evidence type="ECO:0000313" key="2">
    <source>
        <dbReference type="Proteomes" id="UP001652338"/>
    </source>
</evidence>
<proteinExistence type="predicted"/>
<sequence length="183" mass="21149">MRTIADKIETIISQYPLIQYAFCATSELVFSEKVRHICETECERYGKSWSCPPGVGEVEECRKRCQDYDRVLLYTTQAEVTDSSIFSEALASRTSHEEITREMLKEFREAGISCFALSGDSCQICSKCAYPDSCRHPDMAIPCIESYGILVVDLTEKYQIDFYTDMHTVTWFGLIFYREKDRE</sequence>
<dbReference type="InterPro" id="IPR019271">
    <property type="entry name" value="DUF2284_metal-binding"/>
</dbReference>
<comment type="caution">
    <text evidence="1">The sequence shown here is derived from an EMBL/GenBank/DDBJ whole genome shotgun (WGS) entry which is preliminary data.</text>
</comment>